<reference evidence="4" key="1">
    <citation type="submission" date="2020-05" db="EMBL/GenBank/DDBJ databases">
        <authorList>
            <person name="Chiriac C."/>
            <person name="Salcher M."/>
            <person name="Ghai R."/>
            <person name="Kavagutti S V."/>
        </authorList>
    </citation>
    <scope>NUCLEOTIDE SEQUENCE</scope>
</reference>
<accession>A0A6J7DTK1</accession>
<evidence type="ECO:0000313" key="4">
    <source>
        <dbReference type="EMBL" id="CAB4871964.1"/>
    </source>
</evidence>
<protein>
    <submittedName>
        <fullName evidence="4">Unannotated protein</fullName>
    </submittedName>
</protein>
<dbReference type="AlphaFoldDB" id="A0A6J7DTK1"/>
<proteinExistence type="predicted"/>
<evidence type="ECO:0000313" key="1">
    <source>
        <dbReference type="EMBL" id="CAB4608114.1"/>
    </source>
</evidence>
<dbReference type="EMBL" id="CAEZZS010000022">
    <property type="protein sequence ID" value="CAB4775713.1"/>
    <property type="molecule type" value="Genomic_DNA"/>
</dbReference>
<gene>
    <name evidence="1" type="ORF">UFOPK1811_01250</name>
    <name evidence="2" type="ORF">UFOPK2360_00536</name>
    <name evidence="3" type="ORF">UFOPK2922_00637</name>
    <name evidence="4" type="ORF">UFOPK3306_00991</name>
</gene>
<dbReference type="EMBL" id="CAFBLI010000080">
    <property type="protein sequence ID" value="CAB4871964.1"/>
    <property type="molecule type" value="Genomic_DNA"/>
</dbReference>
<sequence length="132" mass="14609">MSNLIPFNGKTVVLVDGECNFCRRAVAWLRPLISVEIYFYAYQTADLVTHGISIEECEKSVQLIKGNYRSSGARAVADLLTLAGGSYRAAAMTVRTLGKLSDFGYDWIARNRGSELVTKISQFLPEDPDPLD</sequence>
<organism evidence="4">
    <name type="scientific">freshwater metagenome</name>
    <dbReference type="NCBI Taxonomy" id="449393"/>
    <lineage>
        <taxon>unclassified sequences</taxon>
        <taxon>metagenomes</taxon>
        <taxon>ecological metagenomes</taxon>
    </lineage>
</organism>
<evidence type="ECO:0000313" key="2">
    <source>
        <dbReference type="EMBL" id="CAB4680861.1"/>
    </source>
</evidence>
<dbReference type="InterPro" id="IPR007263">
    <property type="entry name" value="DCC1-like"/>
</dbReference>
<dbReference type="EMBL" id="CAEZUJ010000077">
    <property type="protein sequence ID" value="CAB4608114.1"/>
    <property type="molecule type" value="Genomic_DNA"/>
</dbReference>
<dbReference type="GO" id="GO:0015035">
    <property type="term" value="F:protein-disulfide reductase activity"/>
    <property type="evidence" value="ECO:0007669"/>
    <property type="project" value="InterPro"/>
</dbReference>
<evidence type="ECO:0000313" key="3">
    <source>
        <dbReference type="EMBL" id="CAB4775713.1"/>
    </source>
</evidence>
<name>A0A6J7DTK1_9ZZZZ</name>
<dbReference type="EMBL" id="CAEZXH010000023">
    <property type="protein sequence ID" value="CAB4680861.1"/>
    <property type="molecule type" value="Genomic_DNA"/>
</dbReference>
<dbReference type="Pfam" id="PF04134">
    <property type="entry name" value="DCC1-like"/>
    <property type="match status" value="1"/>
</dbReference>